<dbReference type="Gene3D" id="1.10.10.1290">
    <property type="entry name" value="Transcriptional regulator DELLA, N-terminal domain"/>
    <property type="match status" value="1"/>
</dbReference>
<gene>
    <name evidence="9" type="ORF">LIER_05528</name>
</gene>
<evidence type="ECO:0000313" key="10">
    <source>
        <dbReference type="Proteomes" id="UP001454036"/>
    </source>
</evidence>
<keyword evidence="6" id="KW-0804">Transcription</keyword>
<dbReference type="EMBL" id="BAABME010000761">
    <property type="protein sequence ID" value="GAA0145302.1"/>
    <property type="molecule type" value="Genomic_DNA"/>
</dbReference>
<comment type="similarity">
    <text evidence="2">Belongs to the GRAS family. DELLA subfamily.</text>
</comment>
<evidence type="ECO:0000256" key="4">
    <source>
        <dbReference type="ARBA" id="ARBA00022941"/>
    </source>
</evidence>
<protein>
    <recommendedName>
        <fullName evidence="8">Transcriptional factor DELLA N-terminal domain-containing protein</fullName>
    </recommendedName>
</protein>
<dbReference type="Pfam" id="PF12041">
    <property type="entry name" value="DELLA"/>
    <property type="match status" value="1"/>
</dbReference>
<feature type="domain" description="Transcriptional factor DELLA N-terminal" evidence="8">
    <location>
        <begin position="3"/>
        <end position="64"/>
    </location>
</feature>
<dbReference type="InterPro" id="IPR038088">
    <property type="entry name" value="DELLA_N_sf"/>
</dbReference>
<dbReference type="GO" id="GO:0009740">
    <property type="term" value="P:gibberellic acid mediated signaling pathway"/>
    <property type="evidence" value="ECO:0007669"/>
    <property type="project" value="UniProtKB-KW"/>
</dbReference>
<comment type="caution">
    <text evidence="9">The sequence shown here is derived from an EMBL/GenBank/DDBJ whole genome shotgun (WGS) entry which is preliminary data.</text>
</comment>
<dbReference type="InterPro" id="IPR021914">
    <property type="entry name" value="TF_DELLA_N"/>
</dbReference>
<dbReference type="FunFam" id="1.10.10.1290:FF:000001">
    <property type="entry name" value="DELLA protein GAI"/>
    <property type="match status" value="1"/>
</dbReference>
<dbReference type="AlphaFoldDB" id="A0AAV3P5R3"/>
<proteinExistence type="inferred from homology"/>
<keyword evidence="3" id="KW-0832">Ubl conjugation</keyword>
<keyword evidence="4" id="KW-0939">Gibberellin signaling pathway</keyword>
<evidence type="ECO:0000256" key="7">
    <source>
        <dbReference type="ARBA" id="ARBA00023242"/>
    </source>
</evidence>
<dbReference type="SMART" id="SM01129">
    <property type="entry name" value="DELLA"/>
    <property type="match status" value="1"/>
</dbReference>
<organism evidence="9 10">
    <name type="scientific">Lithospermum erythrorhizon</name>
    <name type="common">Purple gromwell</name>
    <name type="synonym">Lithospermum officinale var. erythrorhizon</name>
    <dbReference type="NCBI Taxonomy" id="34254"/>
    <lineage>
        <taxon>Eukaryota</taxon>
        <taxon>Viridiplantae</taxon>
        <taxon>Streptophyta</taxon>
        <taxon>Embryophyta</taxon>
        <taxon>Tracheophyta</taxon>
        <taxon>Spermatophyta</taxon>
        <taxon>Magnoliopsida</taxon>
        <taxon>eudicotyledons</taxon>
        <taxon>Gunneridae</taxon>
        <taxon>Pentapetalae</taxon>
        <taxon>asterids</taxon>
        <taxon>lamiids</taxon>
        <taxon>Boraginales</taxon>
        <taxon>Boraginaceae</taxon>
        <taxon>Boraginoideae</taxon>
        <taxon>Lithospermeae</taxon>
        <taxon>Lithospermum</taxon>
    </lineage>
</organism>
<evidence type="ECO:0000256" key="2">
    <source>
        <dbReference type="ARBA" id="ARBA00010273"/>
    </source>
</evidence>
<dbReference type="GO" id="GO:0005634">
    <property type="term" value="C:nucleus"/>
    <property type="evidence" value="ECO:0007669"/>
    <property type="project" value="UniProtKB-SubCell"/>
</dbReference>
<comment type="subcellular location">
    <subcellularLocation>
        <location evidence="1">Nucleus</location>
    </subcellularLocation>
</comment>
<dbReference type="Proteomes" id="UP001454036">
    <property type="component" value="Unassembled WGS sequence"/>
</dbReference>
<evidence type="ECO:0000256" key="6">
    <source>
        <dbReference type="ARBA" id="ARBA00023163"/>
    </source>
</evidence>
<evidence type="ECO:0000259" key="8">
    <source>
        <dbReference type="Pfam" id="PF12041"/>
    </source>
</evidence>
<name>A0AAV3P5R3_LITER</name>
<keyword evidence="5" id="KW-0805">Transcription regulation</keyword>
<evidence type="ECO:0000256" key="3">
    <source>
        <dbReference type="ARBA" id="ARBA00022843"/>
    </source>
</evidence>
<sequence length="104" mass="11421">MEVLGYKVKASDMTEVAQKLEQLKEAMGSCQQDGLSQLGSETVHYNPSDLSTWINSLISELNPCDNSQCFEDAFMADSSSISNNLGEFRIKNLRWGGVRGRGGV</sequence>
<evidence type="ECO:0000256" key="5">
    <source>
        <dbReference type="ARBA" id="ARBA00023015"/>
    </source>
</evidence>
<keyword evidence="10" id="KW-1185">Reference proteome</keyword>
<reference evidence="9 10" key="1">
    <citation type="submission" date="2024-01" db="EMBL/GenBank/DDBJ databases">
        <title>The complete chloroplast genome sequence of Lithospermum erythrorhizon: insights into the phylogenetic relationship among Boraginaceae species and the maternal lineages of purple gromwells.</title>
        <authorList>
            <person name="Okada T."/>
            <person name="Watanabe K."/>
        </authorList>
    </citation>
    <scope>NUCLEOTIDE SEQUENCE [LARGE SCALE GENOMIC DNA]</scope>
</reference>
<accession>A0AAV3P5R3</accession>
<evidence type="ECO:0000256" key="1">
    <source>
        <dbReference type="ARBA" id="ARBA00004123"/>
    </source>
</evidence>
<keyword evidence="7" id="KW-0539">Nucleus</keyword>
<evidence type="ECO:0000313" key="9">
    <source>
        <dbReference type="EMBL" id="GAA0145302.1"/>
    </source>
</evidence>